<accession>A0A934VS88</accession>
<comment type="caution">
    <text evidence="2">The sequence shown here is derived from an EMBL/GenBank/DDBJ whole genome shotgun (WGS) entry which is preliminary data.</text>
</comment>
<feature type="chain" id="PRO_5037918394" evidence="1">
    <location>
        <begin position="19"/>
        <end position="223"/>
    </location>
</feature>
<keyword evidence="1" id="KW-0732">Signal</keyword>
<keyword evidence="3" id="KW-1185">Reference proteome</keyword>
<reference evidence="2" key="1">
    <citation type="submission" date="2021-01" db="EMBL/GenBank/DDBJ databases">
        <title>Modified the classification status of verrucomicrobia.</title>
        <authorList>
            <person name="Feng X."/>
        </authorList>
    </citation>
    <scope>NUCLEOTIDE SEQUENCE</scope>
    <source>
        <strain evidence="2">KCTC 22041</strain>
    </source>
</reference>
<feature type="signal peptide" evidence="1">
    <location>
        <begin position="1"/>
        <end position="18"/>
    </location>
</feature>
<name>A0A934VS88_9BACT</name>
<dbReference type="EMBL" id="JAENIJ010000032">
    <property type="protein sequence ID" value="MBK1884031.1"/>
    <property type="molecule type" value="Genomic_DNA"/>
</dbReference>
<protein>
    <submittedName>
        <fullName evidence="2">Uncharacterized protein</fullName>
    </submittedName>
</protein>
<gene>
    <name evidence="2" type="ORF">JIN85_16550</name>
</gene>
<evidence type="ECO:0000313" key="3">
    <source>
        <dbReference type="Proteomes" id="UP000603141"/>
    </source>
</evidence>
<dbReference type="RefSeq" id="WP_200272800.1">
    <property type="nucleotide sequence ID" value="NZ_JAENIJ010000032.1"/>
</dbReference>
<organism evidence="2 3">
    <name type="scientific">Luteolibacter pohnpeiensis</name>
    <dbReference type="NCBI Taxonomy" id="454153"/>
    <lineage>
        <taxon>Bacteria</taxon>
        <taxon>Pseudomonadati</taxon>
        <taxon>Verrucomicrobiota</taxon>
        <taxon>Verrucomicrobiia</taxon>
        <taxon>Verrucomicrobiales</taxon>
        <taxon>Verrucomicrobiaceae</taxon>
        <taxon>Luteolibacter</taxon>
    </lineage>
</organism>
<dbReference type="Proteomes" id="UP000603141">
    <property type="component" value="Unassembled WGS sequence"/>
</dbReference>
<dbReference type="AlphaFoldDB" id="A0A934VS88"/>
<evidence type="ECO:0000313" key="2">
    <source>
        <dbReference type="EMBL" id="MBK1884031.1"/>
    </source>
</evidence>
<sequence length="223" mass="24859">MKRFLTAIASALGLTAVAAPEIKMIDPKTIYFSLATINDTLPELDQVAERRETDFVLHEDDWRQFEAVSHAFDAEIKEEISGVQRIFSERSKPSGEYRIFSEIHIRKQITQPLPSPLEWSELLAACRVPPASVARVGLQGQGLIKDGFSFRVGSLTLFGIRHDSKVEILCFDLTSTPSLSDAEAQRLASFFDKSHLVAVHWPSATVLAEKQALVSFLMQTDAK</sequence>
<evidence type="ECO:0000256" key="1">
    <source>
        <dbReference type="SAM" id="SignalP"/>
    </source>
</evidence>
<proteinExistence type="predicted"/>